<evidence type="ECO:0000259" key="1">
    <source>
        <dbReference type="Pfam" id="PF13976"/>
    </source>
</evidence>
<dbReference type="AlphaFoldDB" id="A0AAV0BZ01"/>
<name>A0AAV0BZ01_9ASTE</name>
<proteinExistence type="predicted"/>
<comment type="caution">
    <text evidence="2">The sequence shown here is derived from an EMBL/GenBank/DDBJ whole genome shotgun (WGS) entry which is preliminary data.</text>
</comment>
<dbReference type="EMBL" id="CAMAPF010000006">
    <property type="protein sequence ID" value="CAH9054715.1"/>
    <property type="molecule type" value="Genomic_DNA"/>
</dbReference>
<feature type="domain" description="GAG-pre-integrase" evidence="1">
    <location>
        <begin position="74"/>
        <end position="119"/>
    </location>
</feature>
<dbReference type="Pfam" id="PF13976">
    <property type="entry name" value="gag_pre-integrs"/>
    <property type="match status" value="1"/>
</dbReference>
<accession>A0AAV0BZ01</accession>
<evidence type="ECO:0000313" key="3">
    <source>
        <dbReference type="Proteomes" id="UP001152523"/>
    </source>
</evidence>
<keyword evidence="3" id="KW-1185">Reference proteome</keyword>
<sequence length="119" mass="12817">MLLEVIKGQDRVRLLTSSPVTLPNGSVTFATHIGRVKLGPKDLTLKTVIGAGERREGVYYLCGIGGLQASHVTGINSEDLWHQRLGHPSSRVVRLLPVGLNKISGNTQNDSCEVCSKAK</sequence>
<organism evidence="2 3">
    <name type="scientific">Cuscuta epithymum</name>
    <dbReference type="NCBI Taxonomy" id="186058"/>
    <lineage>
        <taxon>Eukaryota</taxon>
        <taxon>Viridiplantae</taxon>
        <taxon>Streptophyta</taxon>
        <taxon>Embryophyta</taxon>
        <taxon>Tracheophyta</taxon>
        <taxon>Spermatophyta</taxon>
        <taxon>Magnoliopsida</taxon>
        <taxon>eudicotyledons</taxon>
        <taxon>Gunneridae</taxon>
        <taxon>Pentapetalae</taxon>
        <taxon>asterids</taxon>
        <taxon>lamiids</taxon>
        <taxon>Solanales</taxon>
        <taxon>Convolvulaceae</taxon>
        <taxon>Cuscuteae</taxon>
        <taxon>Cuscuta</taxon>
        <taxon>Cuscuta subgen. Cuscuta</taxon>
    </lineage>
</organism>
<dbReference type="InterPro" id="IPR025724">
    <property type="entry name" value="GAG-pre-integrase_dom"/>
</dbReference>
<evidence type="ECO:0000313" key="2">
    <source>
        <dbReference type="EMBL" id="CAH9054715.1"/>
    </source>
</evidence>
<gene>
    <name evidence="2" type="ORF">CEPIT_LOCUS690</name>
</gene>
<protein>
    <recommendedName>
        <fullName evidence="1">GAG-pre-integrase domain-containing protein</fullName>
    </recommendedName>
</protein>
<reference evidence="2" key="1">
    <citation type="submission" date="2022-07" db="EMBL/GenBank/DDBJ databases">
        <authorList>
            <person name="Macas J."/>
            <person name="Novak P."/>
            <person name="Neumann P."/>
        </authorList>
    </citation>
    <scope>NUCLEOTIDE SEQUENCE</scope>
</reference>
<dbReference type="Proteomes" id="UP001152523">
    <property type="component" value="Unassembled WGS sequence"/>
</dbReference>